<dbReference type="PANTHER" id="PTHR10434">
    <property type="entry name" value="1-ACYL-SN-GLYCEROL-3-PHOSPHATE ACYLTRANSFERASE"/>
    <property type="match status" value="1"/>
</dbReference>
<feature type="domain" description="Phospholipid/glycerol acyltransferase" evidence="4">
    <location>
        <begin position="81"/>
        <end position="194"/>
    </location>
</feature>
<dbReference type="InterPro" id="IPR002123">
    <property type="entry name" value="Plipid/glycerol_acylTrfase"/>
</dbReference>
<protein>
    <submittedName>
        <fullName evidence="5">1-acyl-sn-glycerol-3-phosphate acyltransferase</fullName>
    </submittedName>
</protein>
<accession>A0A2V1ZM24</accession>
<dbReference type="PANTHER" id="PTHR10434:SF9">
    <property type="entry name" value="PHOSPHOLIPID_GLYCEROL ACYLTRANSFERASE DOMAIN-CONTAINING PROTEIN"/>
    <property type="match status" value="1"/>
</dbReference>
<evidence type="ECO:0000256" key="1">
    <source>
        <dbReference type="ARBA" id="ARBA00005189"/>
    </source>
</evidence>
<evidence type="ECO:0000256" key="2">
    <source>
        <dbReference type="ARBA" id="ARBA00022679"/>
    </source>
</evidence>
<evidence type="ECO:0000313" key="6">
    <source>
        <dbReference type="Proteomes" id="UP000245655"/>
    </source>
</evidence>
<dbReference type="Proteomes" id="UP000245655">
    <property type="component" value="Unassembled WGS sequence"/>
</dbReference>
<keyword evidence="3 5" id="KW-0012">Acyltransferase</keyword>
<comment type="pathway">
    <text evidence="1">Lipid metabolism.</text>
</comment>
<dbReference type="EMBL" id="QGGM01000013">
    <property type="protein sequence ID" value="PWK08346.1"/>
    <property type="molecule type" value="Genomic_DNA"/>
</dbReference>
<gene>
    <name evidence="5" type="ORF">C8D84_11385</name>
</gene>
<reference evidence="5 6" key="1">
    <citation type="submission" date="2018-05" db="EMBL/GenBank/DDBJ databases">
        <title>Genomic Encyclopedia of Type Strains, Phase IV (KMG-IV): sequencing the most valuable type-strain genomes for metagenomic binning, comparative biology and taxonomic classification.</title>
        <authorList>
            <person name="Goeker M."/>
        </authorList>
    </citation>
    <scope>NUCLEOTIDE SEQUENCE [LARGE SCALE GENOMIC DNA]</scope>
    <source>
        <strain evidence="5 6">DSM 7229</strain>
    </source>
</reference>
<dbReference type="GO" id="GO:0006654">
    <property type="term" value="P:phosphatidic acid biosynthetic process"/>
    <property type="evidence" value="ECO:0007669"/>
    <property type="project" value="TreeGrafter"/>
</dbReference>
<comment type="caution">
    <text evidence="5">The sequence shown here is derived from an EMBL/GenBank/DDBJ whole genome shotgun (WGS) entry which is preliminary data.</text>
</comment>
<dbReference type="Pfam" id="PF01553">
    <property type="entry name" value="Acyltransferase"/>
    <property type="match status" value="1"/>
</dbReference>
<dbReference type="SUPFAM" id="SSF69593">
    <property type="entry name" value="Glycerol-3-phosphate (1)-acyltransferase"/>
    <property type="match status" value="1"/>
</dbReference>
<name>A0A2V1ZM24_PSYIM</name>
<keyword evidence="2 5" id="KW-0808">Transferase</keyword>
<sequence>MLLCRYLLLCGAVMTSKLFNRSKAAASQSVNSKILPKLSRKQLGILVPKRGNKIAPVIASAMLKAAGWRTVGEIPNISQAVVLALPHTSNIDGVYAIPSLFALDLKISIMGKHTLFKVPVFAQLLSWIGVIPIDRSDKGSVLQASIDKFKTGKPLFLGLAPEGTRQYTETWKSGFYYLAVGAGVPILPVAMDYKTKEIRFMSLVYPSGDIEADLPKIYAQYKGVIPRHPERLSQPLQDINHSAE</sequence>
<evidence type="ECO:0000313" key="5">
    <source>
        <dbReference type="EMBL" id="PWK08346.1"/>
    </source>
</evidence>
<dbReference type="AlphaFoldDB" id="A0A2V1ZM24"/>
<evidence type="ECO:0000259" key="4">
    <source>
        <dbReference type="SMART" id="SM00563"/>
    </source>
</evidence>
<evidence type="ECO:0000256" key="3">
    <source>
        <dbReference type="ARBA" id="ARBA00023315"/>
    </source>
</evidence>
<dbReference type="CDD" id="cd07988">
    <property type="entry name" value="LPLAT_ABO13168-like"/>
    <property type="match status" value="1"/>
</dbReference>
<dbReference type="SMART" id="SM00563">
    <property type="entry name" value="PlsC"/>
    <property type="match status" value="1"/>
</dbReference>
<dbReference type="GO" id="GO:0003841">
    <property type="term" value="F:1-acylglycerol-3-phosphate O-acyltransferase activity"/>
    <property type="evidence" value="ECO:0007669"/>
    <property type="project" value="TreeGrafter"/>
</dbReference>
<keyword evidence="6" id="KW-1185">Reference proteome</keyword>
<proteinExistence type="predicted"/>
<organism evidence="5 6">
    <name type="scientific">Psychrobacter immobilis</name>
    <dbReference type="NCBI Taxonomy" id="498"/>
    <lineage>
        <taxon>Bacteria</taxon>
        <taxon>Pseudomonadati</taxon>
        <taxon>Pseudomonadota</taxon>
        <taxon>Gammaproteobacteria</taxon>
        <taxon>Moraxellales</taxon>
        <taxon>Moraxellaceae</taxon>
        <taxon>Psychrobacter</taxon>
    </lineage>
</organism>